<reference evidence="2 3" key="1">
    <citation type="submission" date="2019-12" db="EMBL/GenBank/DDBJ databases">
        <title>Hymenobacter sp. HMF4947 Genome sequencing and assembly.</title>
        <authorList>
            <person name="Kang H."/>
            <person name="Cha I."/>
            <person name="Kim H."/>
            <person name="Joh K."/>
        </authorList>
    </citation>
    <scope>NUCLEOTIDE SEQUENCE [LARGE SCALE GENOMIC DNA]</scope>
    <source>
        <strain evidence="2 3">HMF4947</strain>
    </source>
</reference>
<feature type="region of interest" description="Disordered" evidence="1">
    <location>
        <begin position="104"/>
        <end position="143"/>
    </location>
</feature>
<proteinExistence type="predicted"/>
<protein>
    <submittedName>
        <fullName evidence="2">Uncharacterized protein</fullName>
    </submittedName>
</protein>
<comment type="caution">
    <text evidence="2">The sequence shown here is derived from an EMBL/GenBank/DDBJ whole genome shotgun (WGS) entry which is preliminary data.</text>
</comment>
<evidence type="ECO:0000313" key="3">
    <source>
        <dbReference type="Proteomes" id="UP000441336"/>
    </source>
</evidence>
<keyword evidence="3" id="KW-1185">Reference proteome</keyword>
<dbReference type="AlphaFoldDB" id="A0A7K1TDH1"/>
<evidence type="ECO:0000313" key="2">
    <source>
        <dbReference type="EMBL" id="MVN76443.1"/>
    </source>
</evidence>
<dbReference type="Proteomes" id="UP000441336">
    <property type="component" value="Unassembled WGS sequence"/>
</dbReference>
<organism evidence="2 3">
    <name type="scientific">Hymenobacter ginkgonis</name>
    <dbReference type="NCBI Taxonomy" id="2682976"/>
    <lineage>
        <taxon>Bacteria</taxon>
        <taxon>Pseudomonadati</taxon>
        <taxon>Bacteroidota</taxon>
        <taxon>Cytophagia</taxon>
        <taxon>Cytophagales</taxon>
        <taxon>Hymenobacteraceae</taxon>
        <taxon>Hymenobacter</taxon>
    </lineage>
</organism>
<feature type="compositionally biased region" description="Polar residues" evidence="1">
    <location>
        <begin position="132"/>
        <end position="143"/>
    </location>
</feature>
<accession>A0A7K1TDH1</accession>
<gene>
    <name evidence="2" type="ORF">GO988_08910</name>
</gene>
<sequence length="143" mass="16055">MNYAEKELREAMAYLDEARANLAAIQAIQRALQLGDPVQVTFRSTRATVTALTPGKASEKLLLKLEDQATERVANLEKQEVYWCQEVAHMDKQRQLNLALREEPSKSLNDFRAEEEQAVQGARDAHAEHQRQQGLTAPISSPA</sequence>
<dbReference type="RefSeq" id="WP_157564339.1">
    <property type="nucleotide sequence ID" value="NZ_WQKZ01000002.1"/>
</dbReference>
<feature type="compositionally biased region" description="Basic and acidic residues" evidence="1">
    <location>
        <begin position="104"/>
        <end position="115"/>
    </location>
</feature>
<evidence type="ECO:0000256" key="1">
    <source>
        <dbReference type="SAM" id="MobiDB-lite"/>
    </source>
</evidence>
<name>A0A7K1TDH1_9BACT</name>
<dbReference type="EMBL" id="WQKZ01000002">
    <property type="protein sequence ID" value="MVN76443.1"/>
    <property type="molecule type" value="Genomic_DNA"/>
</dbReference>